<dbReference type="InterPro" id="IPR058922">
    <property type="entry name" value="WHD_DRP"/>
</dbReference>
<dbReference type="Gene3D" id="3.80.10.10">
    <property type="entry name" value="Ribonuclease Inhibitor"/>
    <property type="match status" value="1"/>
</dbReference>
<dbReference type="InterPro" id="IPR027417">
    <property type="entry name" value="P-loop_NTPase"/>
</dbReference>
<keyword evidence="5" id="KW-0611">Plant defense</keyword>
<dbReference type="GO" id="GO:0002758">
    <property type="term" value="P:innate immune response-activating signaling pathway"/>
    <property type="evidence" value="ECO:0007669"/>
    <property type="project" value="UniProtKB-ARBA"/>
</dbReference>
<dbReference type="InterPro" id="IPR044974">
    <property type="entry name" value="Disease_R_plants"/>
</dbReference>
<feature type="coiled-coil region" evidence="7">
    <location>
        <begin position="31"/>
        <end position="58"/>
    </location>
</feature>
<keyword evidence="13" id="KW-1185">Reference proteome</keyword>
<dbReference type="GO" id="GO:0043531">
    <property type="term" value="F:ADP binding"/>
    <property type="evidence" value="ECO:0007669"/>
    <property type="project" value="InterPro"/>
</dbReference>
<protein>
    <submittedName>
        <fullName evidence="12">Uncharacterized protein</fullName>
    </submittedName>
</protein>
<feature type="domain" description="NB-ARC" evidence="8">
    <location>
        <begin position="188"/>
        <end position="376"/>
    </location>
</feature>
<keyword evidence="3" id="KW-0677">Repeat</keyword>
<dbReference type="SUPFAM" id="SSF52540">
    <property type="entry name" value="P-loop containing nucleoside triphosphate hydrolases"/>
    <property type="match status" value="1"/>
</dbReference>
<dbReference type="InterPro" id="IPR032675">
    <property type="entry name" value="LRR_dom_sf"/>
</dbReference>
<dbReference type="GO" id="GO:0042742">
    <property type="term" value="P:defense response to bacterium"/>
    <property type="evidence" value="ECO:0007669"/>
    <property type="project" value="UniProtKB-ARBA"/>
</dbReference>
<gene>
    <name evidence="12" type="ORF">OsI_01331</name>
</gene>
<dbReference type="Pfam" id="PF23559">
    <property type="entry name" value="WHD_DRP"/>
    <property type="match status" value="1"/>
</dbReference>
<dbReference type="Gene3D" id="1.10.8.430">
    <property type="entry name" value="Helical domain of apoptotic protease-activating factors"/>
    <property type="match status" value="1"/>
</dbReference>
<evidence type="ECO:0000256" key="2">
    <source>
        <dbReference type="ARBA" id="ARBA00022614"/>
    </source>
</evidence>
<evidence type="ECO:0000313" key="12">
    <source>
        <dbReference type="EMBL" id="EEC70383.1"/>
    </source>
</evidence>
<dbReference type="InterPro" id="IPR036388">
    <property type="entry name" value="WH-like_DNA-bd_sf"/>
</dbReference>
<proteinExistence type="inferred from homology"/>
<dbReference type="Gene3D" id="1.20.5.4130">
    <property type="match status" value="1"/>
</dbReference>
<dbReference type="SUPFAM" id="SSF52058">
    <property type="entry name" value="L domain-like"/>
    <property type="match status" value="1"/>
</dbReference>
<evidence type="ECO:0000256" key="3">
    <source>
        <dbReference type="ARBA" id="ARBA00022737"/>
    </source>
</evidence>
<keyword evidence="2" id="KW-0433">Leucine-rich repeat</keyword>
<dbReference type="CDD" id="cd14798">
    <property type="entry name" value="RX-CC_like"/>
    <property type="match status" value="1"/>
</dbReference>
<accession>B8AC93</accession>
<feature type="domain" description="Disease resistance N-terminal" evidence="9">
    <location>
        <begin position="12"/>
        <end position="96"/>
    </location>
</feature>
<dbReference type="PRINTS" id="PR00364">
    <property type="entry name" value="DISEASERSIST"/>
</dbReference>
<dbReference type="Pfam" id="PF18052">
    <property type="entry name" value="Rx_N"/>
    <property type="match status" value="1"/>
</dbReference>
<dbReference type="STRING" id="39946.B8AC93"/>
<evidence type="ECO:0000256" key="7">
    <source>
        <dbReference type="SAM" id="Coils"/>
    </source>
</evidence>
<dbReference type="HOGENOM" id="CLU_000837_25_4_1"/>
<evidence type="ECO:0000256" key="5">
    <source>
        <dbReference type="ARBA" id="ARBA00022821"/>
    </source>
</evidence>
<evidence type="ECO:0000256" key="1">
    <source>
        <dbReference type="ARBA" id="ARBA00008894"/>
    </source>
</evidence>
<feature type="domain" description="Disease resistance R13L4/SHOC-2-like LRR" evidence="11">
    <location>
        <begin position="585"/>
        <end position="945"/>
    </location>
</feature>
<dbReference type="AlphaFoldDB" id="B8AC93"/>
<dbReference type="PANTHER" id="PTHR23155:SF1205">
    <property type="entry name" value="DISEASE RESISTANCE PROTEIN RPM1"/>
    <property type="match status" value="1"/>
</dbReference>
<feature type="domain" description="Disease resistance protein winged helix" evidence="10">
    <location>
        <begin position="466"/>
        <end position="537"/>
    </location>
</feature>
<evidence type="ECO:0000259" key="8">
    <source>
        <dbReference type="Pfam" id="PF00931"/>
    </source>
</evidence>
<evidence type="ECO:0000259" key="11">
    <source>
        <dbReference type="Pfam" id="PF23598"/>
    </source>
</evidence>
<dbReference type="Pfam" id="PF00931">
    <property type="entry name" value="NB-ARC"/>
    <property type="match status" value="1"/>
</dbReference>
<keyword evidence="4" id="KW-0547">Nucleotide-binding</keyword>
<organism evidence="12 13">
    <name type="scientific">Oryza sativa subsp. indica</name>
    <name type="common">Rice</name>
    <dbReference type="NCBI Taxonomy" id="39946"/>
    <lineage>
        <taxon>Eukaryota</taxon>
        <taxon>Viridiplantae</taxon>
        <taxon>Streptophyta</taxon>
        <taxon>Embryophyta</taxon>
        <taxon>Tracheophyta</taxon>
        <taxon>Spermatophyta</taxon>
        <taxon>Magnoliopsida</taxon>
        <taxon>Liliopsida</taxon>
        <taxon>Poales</taxon>
        <taxon>Poaceae</taxon>
        <taxon>BOP clade</taxon>
        <taxon>Oryzoideae</taxon>
        <taxon>Oryzeae</taxon>
        <taxon>Oryzinae</taxon>
        <taxon>Oryza</taxon>
        <taxon>Oryza sativa</taxon>
    </lineage>
</organism>
<dbReference type="Pfam" id="PF23598">
    <property type="entry name" value="LRR_14"/>
    <property type="match status" value="1"/>
</dbReference>
<evidence type="ECO:0000259" key="9">
    <source>
        <dbReference type="Pfam" id="PF18052"/>
    </source>
</evidence>
<comment type="similarity">
    <text evidence="1">Belongs to the disease resistance NB-LRR family.</text>
</comment>
<evidence type="ECO:0000259" key="10">
    <source>
        <dbReference type="Pfam" id="PF23559"/>
    </source>
</evidence>
<sequence>MEAMVVSSTEGAVRILLGKLADVLAGRYALLLGARDEIQELKDELESMNACLRDLAAAGDVDDRNEQTRTWMKQVREVAFDAEDCIDTFWCYIGHHYGARGVRCYCVPKVVYTLKTLKVRNNLAIKIQSLRTRVQRVSERRLRYMLNPTGSTSKSTNGSLSSSNYIDQERRLSALNIDESRLVGMADKTEEVTKLLDEGHVPNLKVVSVVGFGGLGKTTLAMTVYKSPAVKGIQSRAFVAVSQNYDPRALLESLLKQLIQRPFLREPRSVDEETSTEDPLKGIETWDICQLINRCRNYLENKRYFIVLHDLWRPEAWMTLKIAFPDNDKRSRILITTRNHLVAQICCYYPHDCIYSMEPLPSEESRHLFFKRVFKLDKCPSQYQDLVDISDAILRKCNGLPLAIVSIGGMLARMKNKTYAEWQKVCDRLDCGLEINNTVGGMRKILSLGYNDLPYHLKACFLYLSVFPEDFEIKRGPLIRRWAAEGFIGRVRGSNLEEIADKYFDEFISRNIVTPIRIDSSGEVRSCRVHDIMLEVISAISVQENFISLLGNYSYSITGHDKIRRLSIHVGGGKEQDFSCRNLSHLRSLTILGCKEKPIPIALADLTLLRVLDLEGCGWLSDSDLKDICKLYLLRYVSLRSTNISKLPRAVGNLKELLTLDVRSTYIRELPATITQLRCLKHLLAGRYKYYTRTHHVKHFASKEAVTIPAGLKNMSALQSIAPVNISSSFRAMHELGELSQLTKLCAINRKGVEKWRPFATSLSKLSNSLRHLSVIHIDKMEHGLEFLMDLSSPPLFLKKLYFWGRVSALPPWISSLSNLVRLSLRENYLESELVKILGKLHSLLSLKLYVNSYLGTELCFEHNLFPRLKQLMIDNLKNLDELSFKGGAPDLERLTLAFVKAPERGISGIENLPKLKEVEFFGIIVDSVVEGVIAAAKIHPNHPRVYRDETIDPRSLTTACRFAFFFPFNS</sequence>
<dbReference type="Gramene" id="BGIOSGA003230-TA">
    <property type="protein sequence ID" value="BGIOSGA003230-PA"/>
    <property type="gene ID" value="BGIOSGA003230"/>
</dbReference>
<dbReference type="InterPro" id="IPR002182">
    <property type="entry name" value="NB-ARC"/>
</dbReference>
<dbReference type="EMBL" id="CM000126">
    <property type="protein sequence ID" value="EEC70383.1"/>
    <property type="molecule type" value="Genomic_DNA"/>
</dbReference>
<evidence type="ECO:0000313" key="13">
    <source>
        <dbReference type="Proteomes" id="UP000007015"/>
    </source>
</evidence>
<dbReference type="InterPro" id="IPR042197">
    <property type="entry name" value="Apaf_helical"/>
</dbReference>
<dbReference type="InterPro" id="IPR041118">
    <property type="entry name" value="Rx_N"/>
</dbReference>
<dbReference type="Gene3D" id="1.10.10.10">
    <property type="entry name" value="Winged helix-like DNA-binding domain superfamily/Winged helix DNA-binding domain"/>
    <property type="match status" value="1"/>
</dbReference>
<evidence type="ECO:0000256" key="6">
    <source>
        <dbReference type="ARBA" id="ARBA00023054"/>
    </source>
</evidence>
<name>B8AC93_ORYSI</name>
<keyword evidence="6 7" id="KW-0175">Coiled coil</keyword>
<dbReference type="GO" id="GO:0009626">
    <property type="term" value="P:plant-type hypersensitive response"/>
    <property type="evidence" value="ECO:0007669"/>
    <property type="project" value="UniProtKB-ARBA"/>
</dbReference>
<dbReference type="Proteomes" id="UP000007015">
    <property type="component" value="Chromosome 1"/>
</dbReference>
<dbReference type="PANTHER" id="PTHR23155">
    <property type="entry name" value="DISEASE RESISTANCE PROTEIN RP"/>
    <property type="match status" value="1"/>
</dbReference>
<dbReference type="InterPro" id="IPR038005">
    <property type="entry name" value="RX-like_CC"/>
</dbReference>
<dbReference type="InterPro" id="IPR055414">
    <property type="entry name" value="LRR_R13L4/SHOC2-like"/>
</dbReference>
<dbReference type="FunFam" id="1.10.10.10:FF:000322">
    <property type="entry name" value="Probable disease resistance protein At1g63360"/>
    <property type="match status" value="1"/>
</dbReference>
<dbReference type="Gene3D" id="3.40.50.300">
    <property type="entry name" value="P-loop containing nucleotide triphosphate hydrolases"/>
    <property type="match status" value="1"/>
</dbReference>
<dbReference type="OMA" id="KCPSQYQ"/>
<reference evidence="12 13" key="1">
    <citation type="journal article" date="2005" name="PLoS Biol.">
        <title>The genomes of Oryza sativa: a history of duplications.</title>
        <authorList>
            <person name="Yu J."/>
            <person name="Wang J."/>
            <person name="Lin W."/>
            <person name="Li S."/>
            <person name="Li H."/>
            <person name="Zhou J."/>
            <person name="Ni P."/>
            <person name="Dong W."/>
            <person name="Hu S."/>
            <person name="Zeng C."/>
            <person name="Zhang J."/>
            <person name="Zhang Y."/>
            <person name="Li R."/>
            <person name="Xu Z."/>
            <person name="Li S."/>
            <person name="Li X."/>
            <person name="Zheng H."/>
            <person name="Cong L."/>
            <person name="Lin L."/>
            <person name="Yin J."/>
            <person name="Geng J."/>
            <person name="Li G."/>
            <person name="Shi J."/>
            <person name="Liu J."/>
            <person name="Lv H."/>
            <person name="Li J."/>
            <person name="Wang J."/>
            <person name="Deng Y."/>
            <person name="Ran L."/>
            <person name="Shi X."/>
            <person name="Wang X."/>
            <person name="Wu Q."/>
            <person name="Li C."/>
            <person name="Ren X."/>
            <person name="Wang J."/>
            <person name="Wang X."/>
            <person name="Li D."/>
            <person name="Liu D."/>
            <person name="Zhang X."/>
            <person name="Ji Z."/>
            <person name="Zhao W."/>
            <person name="Sun Y."/>
            <person name="Zhang Z."/>
            <person name="Bao J."/>
            <person name="Han Y."/>
            <person name="Dong L."/>
            <person name="Ji J."/>
            <person name="Chen P."/>
            <person name="Wu S."/>
            <person name="Liu J."/>
            <person name="Xiao Y."/>
            <person name="Bu D."/>
            <person name="Tan J."/>
            <person name="Yang L."/>
            <person name="Ye C."/>
            <person name="Zhang J."/>
            <person name="Xu J."/>
            <person name="Zhou Y."/>
            <person name="Yu Y."/>
            <person name="Zhang B."/>
            <person name="Zhuang S."/>
            <person name="Wei H."/>
            <person name="Liu B."/>
            <person name="Lei M."/>
            <person name="Yu H."/>
            <person name="Li Y."/>
            <person name="Xu H."/>
            <person name="Wei S."/>
            <person name="He X."/>
            <person name="Fang L."/>
            <person name="Zhang Z."/>
            <person name="Zhang Y."/>
            <person name="Huang X."/>
            <person name="Su Z."/>
            <person name="Tong W."/>
            <person name="Li J."/>
            <person name="Tong Z."/>
            <person name="Li S."/>
            <person name="Ye J."/>
            <person name="Wang L."/>
            <person name="Fang L."/>
            <person name="Lei T."/>
            <person name="Chen C."/>
            <person name="Chen H."/>
            <person name="Xu Z."/>
            <person name="Li H."/>
            <person name="Huang H."/>
            <person name="Zhang F."/>
            <person name="Xu H."/>
            <person name="Li N."/>
            <person name="Zhao C."/>
            <person name="Li S."/>
            <person name="Dong L."/>
            <person name="Huang Y."/>
            <person name="Li L."/>
            <person name="Xi Y."/>
            <person name="Qi Q."/>
            <person name="Li W."/>
            <person name="Zhang B."/>
            <person name="Hu W."/>
            <person name="Zhang Y."/>
            <person name="Tian X."/>
            <person name="Jiao Y."/>
            <person name="Liang X."/>
            <person name="Jin J."/>
            <person name="Gao L."/>
            <person name="Zheng W."/>
            <person name="Hao B."/>
            <person name="Liu S."/>
            <person name="Wang W."/>
            <person name="Yuan L."/>
            <person name="Cao M."/>
            <person name="McDermott J."/>
            <person name="Samudrala R."/>
            <person name="Wang J."/>
            <person name="Wong G.K."/>
            <person name="Yang H."/>
        </authorList>
    </citation>
    <scope>NUCLEOTIDE SEQUENCE [LARGE SCALE GENOMIC DNA]</scope>
    <source>
        <strain evidence="13">cv. 93-11</strain>
    </source>
</reference>
<evidence type="ECO:0000256" key="4">
    <source>
        <dbReference type="ARBA" id="ARBA00022741"/>
    </source>
</evidence>